<feature type="signal peptide" evidence="1">
    <location>
        <begin position="1"/>
        <end position="18"/>
    </location>
</feature>
<dbReference type="InterPro" id="IPR037682">
    <property type="entry name" value="TonB_C"/>
</dbReference>
<feature type="chain" id="PRO_5018090008" evidence="1">
    <location>
        <begin position="19"/>
        <end position="140"/>
    </location>
</feature>
<dbReference type="Proteomes" id="UP000295709">
    <property type="component" value="Unassembled WGS sequence"/>
</dbReference>
<dbReference type="EMBL" id="SOQW01000003">
    <property type="protein sequence ID" value="TDX91597.1"/>
    <property type="molecule type" value="Genomic_DNA"/>
</dbReference>
<evidence type="ECO:0000313" key="6">
    <source>
        <dbReference type="Proteomes" id="UP000295709"/>
    </source>
</evidence>
<evidence type="ECO:0000256" key="1">
    <source>
        <dbReference type="SAM" id="SignalP"/>
    </source>
</evidence>
<dbReference type="RefSeq" id="WP_123264012.1">
    <property type="nucleotide sequence ID" value="NZ_RJTX01000004.1"/>
</dbReference>
<keyword evidence="6" id="KW-1185">Reference proteome</keyword>
<proteinExistence type="predicted"/>
<organism evidence="3 5">
    <name type="scientific">Chryseobacterium daecheongense</name>
    <dbReference type="NCBI Taxonomy" id="192389"/>
    <lineage>
        <taxon>Bacteria</taxon>
        <taxon>Pseudomonadati</taxon>
        <taxon>Bacteroidota</taxon>
        <taxon>Flavobacteriia</taxon>
        <taxon>Flavobacteriales</taxon>
        <taxon>Weeksellaceae</taxon>
        <taxon>Chryseobacterium group</taxon>
        <taxon>Chryseobacterium</taxon>
    </lineage>
</organism>
<name>A0A3N0VU29_9FLAO</name>
<dbReference type="Pfam" id="PF03544">
    <property type="entry name" value="TonB_C"/>
    <property type="match status" value="1"/>
</dbReference>
<dbReference type="Gene3D" id="3.30.1150.10">
    <property type="match status" value="1"/>
</dbReference>
<evidence type="ECO:0000313" key="3">
    <source>
        <dbReference type="EMBL" id="ROH96000.1"/>
    </source>
</evidence>
<evidence type="ECO:0000313" key="5">
    <source>
        <dbReference type="Proteomes" id="UP000269375"/>
    </source>
</evidence>
<reference evidence="5" key="1">
    <citation type="submission" date="2018-11" db="EMBL/GenBank/DDBJ databases">
        <title>Proposal to divide the Flavobacteriaceae and reorganize its genera based on Amino Acid Identity values calculated from whole genome sequences.</title>
        <authorList>
            <person name="Nicholson A.C."/>
            <person name="Gulvik C.A."/>
            <person name="Whitney A.M."/>
            <person name="Humrighouse B.W."/>
            <person name="Bell M."/>
            <person name="Holmes B."/>
            <person name="Steigerwalt A."/>
            <person name="Villarma A."/>
            <person name="Sheth M."/>
            <person name="Batra D."/>
            <person name="Pryor J."/>
            <person name="Bernardet J.-F."/>
            <person name="Hugo C."/>
            <person name="Kampfer P."/>
            <person name="Newman J."/>
            <person name="Mcquiston J.R."/>
        </authorList>
    </citation>
    <scope>NUCLEOTIDE SEQUENCE [LARGE SCALE GENOMIC DNA]</scope>
    <source>
        <strain evidence="5">DSM 15235</strain>
    </source>
</reference>
<dbReference type="OrthoDB" id="1095452at2"/>
<dbReference type="AlphaFoldDB" id="A0A3N0VU29"/>
<dbReference type="SUPFAM" id="SSF74653">
    <property type="entry name" value="TolA/TonB C-terminal domain"/>
    <property type="match status" value="1"/>
</dbReference>
<comment type="caution">
    <text evidence="3">The sequence shown here is derived from an EMBL/GenBank/DDBJ whole genome shotgun (WGS) entry which is preliminary data.</text>
</comment>
<evidence type="ECO:0000313" key="4">
    <source>
        <dbReference type="EMBL" id="TDX91597.1"/>
    </source>
</evidence>
<dbReference type="Proteomes" id="UP000269375">
    <property type="component" value="Unassembled WGS sequence"/>
</dbReference>
<dbReference type="GO" id="GO:0055085">
    <property type="term" value="P:transmembrane transport"/>
    <property type="evidence" value="ECO:0007669"/>
    <property type="project" value="InterPro"/>
</dbReference>
<evidence type="ECO:0000259" key="2">
    <source>
        <dbReference type="Pfam" id="PF03544"/>
    </source>
</evidence>
<sequence>MKRIFLIFGIVLSINVFAQEMPLGTSELPELNITKQKAEIFTIVEKAAEFPKGINNFQQLIAKNFRERKVKGQGVETCELIFVVERDGSMTGIQAKGSNESFNEEAIRALSKIKYKWIPGEINGYKVRSRYKVPLTLRFD</sequence>
<keyword evidence="1" id="KW-0732">Signal</keyword>
<protein>
    <submittedName>
        <fullName evidence="4">Protein TonB</fullName>
    </submittedName>
</protein>
<reference evidence="4 6" key="2">
    <citation type="submission" date="2019-03" db="EMBL/GenBank/DDBJ databases">
        <title>Genomic Encyclopedia of Archaeal and Bacterial Type Strains, Phase II (KMG-II): from individual species to whole genera.</title>
        <authorList>
            <person name="Goeker M."/>
        </authorList>
    </citation>
    <scope>NUCLEOTIDE SEQUENCE [LARGE SCALE GENOMIC DNA]</scope>
    <source>
        <strain evidence="4 6">DSM 15235</strain>
    </source>
</reference>
<gene>
    <name evidence="4" type="ORF">BCF50_2735</name>
    <name evidence="3" type="ORF">EGI05_15910</name>
</gene>
<dbReference type="EMBL" id="RJTX01000004">
    <property type="protein sequence ID" value="ROH96000.1"/>
    <property type="molecule type" value="Genomic_DNA"/>
</dbReference>
<feature type="domain" description="TonB C-terminal" evidence="2">
    <location>
        <begin position="77"/>
        <end position="135"/>
    </location>
</feature>
<accession>A0A3N0VU29</accession>